<dbReference type="CDD" id="cd09859">
    <property type="entry name" value="PIN_53EXO"/>
    <property type="match status" value="1"/>
</dbReference>
<dbReference type="CDD" id="cd08637">
    <property type="entry name" value="DNA_pol_A_pol_I_C"/>
    <property type="match status" value="1"/>
</dbReference>
<dbReference type="SUPFAM" id="SSF47807">
    <property type="entry name" value="5' to 3' exonuclease, C-terminal subdomain"/>
    <property type="match status" value="1"/>
</dbReference>
<evidence type="ECO:0000256" key="16">
    <source>
        <dbReference type="RuleBase" id="RU004460"/>
    </source>
</evidence>
<comment type="similarity">
    <text evidence="1 16">Belongs to the DNA polymerase type-A family.</text>
</comment>
<evidence type="ECO:0000259" key="18">
    <source>
        <dbReference type="SMART" id="SM00475"/>
    </source>
</evidence>
<dbReference type="FunFam" id="1.10.150.20:FF:000003">
    <property type="entry name" value="DNA polymerase I"/>
    <property type="match status" value="1"/>
</dbReference>
<evidence type="ECO:0000313" key="21">
    <source>
        <dbReference type="Proteomes" id="UP000184251"/>
    </source>
</evidence>
<evidence type="ECO:0000256" key="8">
    <source>
        <dbReference type="ARBA" id="ARBA00022763"/>
    </source>
</evidence>
<dbReference type="RefSeq" id="WP_073270569.1">
    <property type="nucleotide sequence ID" value="NZ_FQTU01000009.1"/>
</dbReference>
<evidence type="ECO:0000313" key="20">
    <source>
        <dbReference type="EMBL" id="SHE89721.1"/>
    </source>
</evidence>
<dbReference type="GO" id="GO:0006302">
    <property type="term" value="P:double-strand break repair"/>
    <property type="evidence" value="ECO:0007669"/>
    <property type="project" value="TreeGrafter"/>
</dbReference>
<dbReference type="GO" id="GO:0003677">
    <property type="term" value="F:DNA binding"/>
    <property type="evidence" value="ECO:0007669"/>
    <property type="project" value="UniProtKB-UniRule"/>
</dbReference>
<evidence type="ECO:0000259" key="19">
    <source>
        <dbReference type="SMART" id="SM00482"/>
    </source>
</evidence>
<dbReference type="PANTHER" id="PTHR10133">
    <property type="entry name" value="DNA POLYMERASE I"/>
    <property type="match status" value="1"/>
</dbReference>
<dbReference type="FunFam" id="1.10.150.20:FF:000002">
    <property type="entry name" value="DNA polymerase I"/>
    <property type="match status" value="1"/>
</dbReference>
<dbReference type="Proteomes" id="UP000184251">
    <property type="component" value="Unassembled WGS sequence"/>
</dbReference>
<organism evidence="20 21">
    <name type="scientific">Alkalibacter saccharofermentans DSM 14828</name>
    <dbReference type="NCBI Taxonomy" id="1120975"/>
    <lineage>
        <taxon>Bacteria</taxon>
        <taxon>Bacillati</taxon>
        <taxon>Bacillota</taxon>
        <taxon>Clostridia</taxon>
        <taxon>Eubacteriales</taxon>
        <taxon>Eubacteriaceae</taxon>
        <taxon>Alkalibacter</taxon>
    </lineage>
</organism>
<dbReference type="Pfam" id="PF22619">
    <property type="entry name" value="DNA_polI_exo1"/>
    <property type="match status" value="1"/>
</dbReference>
<dbReference type="GO" id="GO:0003887">
    <property type="term" value="F:DNA-directed DNA polymerase activity"/>
    <property type="evidence" value="ECO:0007669"/>
    <property type="project" value="UniProtKB-UniRule"/>
</dbReference>
<dbReference type="OrthoDB" id="9806424at2"/>
<evidence type="ECO:0000256" key="12">
    <source>
        <dbReference type="ARBA" id="ARBA00023125"/>
    </source>
</evidence>
<dbReference type="InterPro" id="IPR012337">
    <property type="entry name" value="RNaseH-like_sf"/>
</dbReference>
<evidence type="ECO:0000256" key="5">
    <source>
        <dbReference type="ARBA" id="ARBA00022695"/>
    </source>
</evidence>
<keyword evidence="12 16" id="KW-0238">DNA-binding</keyword>
<dbReference type="SUPFAM" id="SSF56672">
    <property type="entry name" value="DNA/RNA polymerases"/>
    <property type="match status" value="1"/>
</dbReference>
<keyword evidence="21" id="KW-1185">Reference proteome</keyword>
<keyword evidence="5 16" id="KW-0548">Nucleotidyltransferase</keyword>
<dbReference type="NCBIfam" id="NF004397">
    <property type="entry name" value="PRK05755.1"/>
    <property type="match status" value="1"/>
</dbReference>
<feature type="domain" description="DNA-directed DNA polymerase family A palm" evidence="19">
    <location>
        <begin position="646"/>
        <end position="853"/>
    </location>
</feature>
<dbReference type="InterPro" id="IPR008918">
    <property type="entry name" value="HhH2"/>
</dbReference>
<evidence type="ECO:0000256" key="13">
    <source>
        <dbReference type="ARBA" id="ARBA00023204"/>
    </source>
</evidence>
<dbReference type="InterPro" id="IPR018320">
    <property type="entry name" value="DNA_polymerase_1"/>
</dbReference>
<keyword evidence="13 16" id="KW-0234">DNA repair</keyword>
<dbReference type="InterPro" id="IPR036397">
    <property type="entry name" value="RNaseH_sf"/>
</dbReference>
<dbReference type="EMBL" id="FQTU01000009">
    <property type="protein sequence ID" value="SHE89721.1"/>
    <property type="molecule type" value="Genomic_DNA"/>
</dbReference>
<dbReference type="SMART" id="SM00474">
    <property type="entry name" value="35EXOc"/>
    <property type="match status" value="1"/>
</dbReference>
<dbReference type="Pfam" id="PF00476">
    <property type="entry name" value="DNA_pol_A"/>
    <property type="match status" value="1"/>
</dbReference>
<keyword evidence="9" id="KW-0378">Hydrolase</keyword>
<sequence length="889" mass="101174">MEPKKMIIIDGYSLIYRTFYGVRPMATKDGIPTNVIFGFANILINILENYNPDYIGVAFDEKKPTFRHDSYENYKAGRMLMPEDLEKQIDLVMEMLVLMDIKKISLPGYEADDLIGTISKSCSKSGIEVDILTGDRDSFQLIDPNIKVLYTKKGISEVEIYDEGKIMDQYGVSPRDLIDVKGLMGDKSDNIPGVAGIGEKTAIKLIKEYGDIEGVYANIHEIKGKMQEKLLNDKENAFLSRHLAEIVTHVPLEFNIGEYETLNYKSKEVVDFFERLECFSIVAKIAGSDSPNQENEKINTNKITEVTDNKLLQEAITVMKKAREIYIAYVAERDYESFLKAIAVSVEGNCYYISSNIFGEDQIAQNIKEVFESENIKKIGHDFKRLYSWALKQGINLQGVEFDAYLAAYLIDPSDNRYKMNDLASKYLNKEIISDEELYGKGKSKKTFDSLEREIAMTTMCTHADLMEDLRRLLAPQIEEYAMASLYKDIELPLTEVLAFFEHEGFRIDLEELDRLDVEFDEKLGNLKKEIYSLSGQEFNINSPKQLGEVLFEKLMLPVVKKTKTGYSTDAEVLEKLKGKHPVITHILDYRTVSKLSSTYVKGFKQIINFKTEKIHSTFNQALTTTGRISSSDPNLQNIPVKIEIGKKIRKVFIPSKKDQVLIDADYSQIELRILAHISGDETLISSFINEEDIHTRTASEIFGVEIEDVTSTQRVYAKAINFGLIYGKQAYGLSQDLGISRKEAQDYIDRYFGRYPKVEDYMKNIVKEAKDKGFVTTLFGRRRYLPEIHSRNAMIAKSGERLALNTPIQGSAADIIKIAMIDVYRELKTKKSDAKLILTVHDELVIDCPLEEVDEVKAIVKDKMEGAASLKVPMTVEISQGENWYQAK</sequence>
<dbReference type="Pfam" id="PF02739">
    <property type="entry name" value="5_3_exonuc_N"/>
    <property type="match status" value="1"/>
</dbReference>
<evidence type="ECO:0000256" key="10">
    <source>
        <dbReference type="ARBA" id="ARBA00022839"/>
    </source>
</evidence>
<dbReference type="SMART" id="SM00482">
    <property type="entry name" value="POLAc"/>
    <property type="match status" value="1"/>
</dbReference>
<evidence type="ECO:0000256" key="11">
    <source>
        <dbReference type="ARBA" id="ARBA00022932"/>
    </source>
</evidence>
<evidence type="ECO:0000256" key="15">
    <source>
        <dbReference type="NCBIfam" id="TIGR00593"/>
    </source>
</evidence>
<dbReference type="Gene3D" id="3.30.420.10">
    <property type="entry name" value="Ribonuclease H-like superfamily/Ribonuclease H"/>
    <property type="match status" value="1"/>
</dbReference>
<dbReference type="InterPro" id="IPR029060">
    <property type="entry name" value="PIN-like_dom_sf"/>
</dbReference>
<dbReference type="SUPFAM" id="SSF88723">
    <property type="entry name" value="PIN domain-like"/>
    <property type="match status" value="1"/>
</dbReference>
<dbReference type="InterPro" id="IPR020045">
    <property type="entry name" value="DNA_polI_H3TH"/>
</dbReference>
<evidence type="ECO:0000256" key="9">
    <source>
        <dbReference type="ARBA" id="ARBA00022801"/>
    </source>
</evidence>
<dbReference type="STRING" id="1120975.SAMN02746064_01428"/>
<dbReference type="CDD" id="cd06140">
    <property type="entry name" value="DNA_polA_I_Bacillus_like_exo"/>
    <property type="match status" value="1"/>
</dbReference>
<evidence type="ECO:0000256" key="7">
    <source>
        <dbReference type="ARBA" id="ARBA00022722"/>
    </source>
</evidence>
<comment type="subunit">
    <text evidence="16">Single-chain monomer with multiple functions.</text>
</comment>
<dbReference type="InterPro" id="IPR002562">
    <property type="entry name" value="3'-5'_exonuclease_dom"/>
</dbReference>
<dbReference type="FunFam" id="3.40.50.1010:FF:000001">
    <property type="entry name" value="DNA polymerase I"/>
    <property type="match status" value="1"/>
</dbReference>
<keyword evidence="4 16" id="KW-0808">Transferase</keyword>
<dbReference type="InterPro" id="IPR054690">
    <property type="entry name" value="DNA_polI_exonuclease"/>
</dbReference>
<dbReference type="PRINTS" id="PR00868">
    <property type="entry name" value="DNAPOLI"/>
</dbReference>
<dbReference type="SUPFAM" id="SSF53098">
    <property type="entry name" value="Ribonuclease H-like"/>
    <property type="match status" value="1"/>
</dbReference>
<evidence type="ECO:0000256" key="1">
    <source>
        <dbReference type="ARBA" id="ARBA00007705"/>
    </source>
</evidence>
<dbReference type="EC" id="2.7.7.7" evidence="2 15"/>
<keyword evidence="8 16" id="KW-0227">DNA damage</keyword>
<dbReference type="AlphaFoldDB" id="A0A1M4X8H0"/>
<accession>A0A1M4X8H0</accession>
<keyword evidence="11 16" id="KW-0239">DNA-directed DNA polymerase</keyword>
<dbReference type="InterPro" id="IPR002298">
    <property type="entry name" value="DNA_polymerase_A"/>
</dbReference>
<dbReference type="InterPro" id="IPR002421">
    <property type="entry name" value="5-3_exonuclease"/>
</dbReference>
<dbReference type="PANTHER" id="PTHR10133:SF27">
    <property type="entry name" value="DNA POLYMERASE NU"/>
    <property type="match status" value="1"/>
</dbReference>
<dbReference type="GO" id="GO:0006261">
    <property type="term" value="P:DNA-templated DNA replication"/>
    <property type="evidence" value="ECO:0007669"/>
    <property type="project" value="UniProtKB-UniRule"/>
</dbReference>
<feature type="domain" description="5'-3' exonuclease" evidence="18">
    <location>
        <begin position="4"/>
        <end position="262"/>
    </location>
</feature>
<evidence type="ECO:0000259" key="17">
    <source>
        <dbReference type="SMART" id="SM00474"/>
    </source>
</evidence>
<proteinExistence type="inferred from homology"/>
<dbReference type="GO" id="GO:0008408">
    <property type="term" value="F:3'-5' exonuclease activity"/>
    <property type="evidence" value="ECO:0007669"/>
    <property type="project" value="InterPro"/>
</dbReference>
<dbReference type="GO" id="GO:0008409">
    <property type="term" value="F:5'-3' exonuclease activity"/>
    <property type="evidence" value="ECO:0007669"/>
    <property type="project" value="InterPro"/>
</dbReference>
<comment type="catalytic activity">
    <reaction evidence="14 16">
        <text>DNA(n) + a 2'-deoxyribonucleoside 5'-triphosphate = DNA(n+1) + diphosphate</text>
        <dbReference type="Rhea" id="RHEA:22508"/>
        <dbReference type="Rhea" id="RHEA-COMP:17339"/>
        <dbReference type="Rhea" id="RHEA-COMP:17340"/>
        <dbReference type="ChEBI" id="CHEBI:33019"/>
        <dbReference type="ChEBI" id="CHEBI:61560"/>
        <dbReference type="ChEBI" id="CHEBI:173112"/>
        <dbReference type="EC" id="2.7.7.7"/>
    </reaction>
</comment>
<dbReference type="Gene3D" id="3.30.70.370">
    <property type="match status" value="1"/>
</dbReference>
<evidence type="ECO:0000256" key="4">
    <source>
        <dbReference type="ARBA" id="ARBA00022679"/>
    </source>
</evidence>
<name>A0A1M4X8H0_9FIRM</name>
<keyword evidence="10" id="KW-0269">Exonuclease</keyword>
<dbReference type="SMART" id="SM00279">
    <property type="entry name" value="HhH2"/>
    <property type="match status" value="1"/>
</dbReference>
<evidence type="ECO:0000256" key="3">
    <source>
        <dbReference type="ARBA" id="ARBA00020311"/>
    </source>
</evidence>
<dbReference type="InterPro" id="IPR043502">
    <property type="entry name" value="DNA/RNA_pol_sf"/>
</dbReference>
<dbReference type="Gene3D" id="1.20.1060.10">
    <property type="entry name" value="Taq DNA Polymerase, Chain T, domain 4"/>
    <property type="match status" value="1"/>
</dbReference>
<evidence type="ECO:0000256" key="2">
    <source>
        <dbReference type="ARBA" id="ARBA00012417"/>
    </source>
</evidence>
<dbReference type="Gene3D" id="3.40.50.1010">
    <property type="entry name" value="5'-nuclease"/>
    <property type="match status" value="1"/>
</dbReference>
<keyword evidence="7" id="KW-0540">Nuclease</keyword>
<evidence type="ECO:0000256" key="6">
    <source>
        <dbReference type="ARBA" id="ARBA00022705"/>
    </source>
</evidence>
<dbReference type="Gene3D" id="1.10.150.20">
    <property type="entry name" value="5' to 3' exonuclease, C-terminal subdomain"/>
    <property type="match status" value="2"/>
</dbReference>
<evidence type="ECO:0000256" key="14">
    <source>
        <dbReference type="ARBA" id="ARBA00049244"/>
    </source>
</evidence>
<protein>
    <recommendedName>
        <fullName evidence="3 15">DNA polymerase I</fullName>
        <ecNumber evidence="2 15">2.7.7.7</ecNumber>
    </recommendedName>
</protein>
<feature type="domain" description="3'-5' exonuclease" evidence="17">
    <location>
        <begin position="303"/>
        <end position="479"/>
    </location>
</feature>
<dbReference type="FunFam" id="1.20.1060.10:FF:000001">
    <property type="entry name" value="DNA polymerase I"/>
    <property type="match status" value="1"/>
</dbReference>
<dbReference type="CDD" id="cd09898">
    <property type="entry name" value="H3TH_53EXO"/>
    <property type="match status" value="1"/>
</dbReference>
<dbReference type="NCBIfam" id="TIGR00593">
    <property type="entry name" value="pola"/>
    <property type="match status" value="1"/>
</dbReference>
<gene>
    <name evidence="16" type="primary">polA</name>
    <name evidence="20" type="ORF">SAMN02746064_01428</name>
</gene>
<reference evidence="20 21" key="1">
    <citation type="submission" date="2016-11" db="EMBL/GenBank/DDBJ databases">
        <authorList>
            <person name="Jaros S."/>
            <person name="Januszkiewicz K."/>
            <person name="Wedrychowicz H."/>
        </authorList>
    </citation>
    <scope>NUCLEOTIDE SEQUENCE [LARGE SCALE GENOMIC DNA]</scope>
    <source>
        <strain evidence="20 21">DSM 14828</strain>
    </source>
</reference>
<dbReference type="InterPro" id="IPR036279">
    <property type="entry name" value="5-3_exonuclease_C_sf"/>
</dbReference>
<dbReference type="SMART" id="SM00475">
    <property type="entry name" value="53EXOc"/>
    <property type="match status" value="1"/>
</dbReference>
<dbReference type="InterPro" id="IPR020046">
    <property type="entry name" value="5-3_exonucl_a-hlix_arch_N"/>
</dbReference>
<dbReference type="InterPro" id="IPR001098">
    <property type="entry name" value="DNA-dir_DNA_pol_A_palm_dom"/>
</dbReference>
<dbReference type="Pfam" id="PF01367">
    <property type="entry name" value="5_3_exonuc"/>
    <property type="match status" value="1"/>
</dbReference>
<keyword evidence="6 16" id="KW-0235">DNA replication</keyword>